<organism evidence="1 2">
    <name type="scientific">candidate division WWE3 bacterium RBG_13_37_7</name>
    <dbReference type="NCBI Taxonomy" id="1802609"/>
    <lineage>
        <taxon>Bacteria</taxon>
        <taxon>Katanobacteria</taxon>
    </lineage>
</organism>
<reference evidence="1 2" key="1">
    <citation type="journal article" date="2016" name="Nat. Commun.">
        <title>Thousands of microbial genomes shed light on interconnected biogeochemical processes in an aquifer system.</title>
        <authorList>
            <person name="Anantharaman K."/>
            <person name="Brown C.T."/>
            <person name="Hug L.A."/>
            <person name="Sharon I."/>
            <person name="Castelle C.J."/>
            <person name="Probst A.J."/>
            <person name="Thomas B.C."/>
            <person name="Singh A."/>
            <person name="Wilkins M.J."/>
            <person name="Karaoz U."/>
            <person name="Brodie E.L."/>
            <person name="Williams K.H."/>
            <person name="Hubbard S.S."/>
            <person name="Banfield J.F."/>
        </authorList>
    </citation>
    <scope>NUCLEOTIDE SEQUENCE [LARGE SCALE GENOMIC DNA]</scope>
</reference>
<name>A0A1F4U0S4_UNCKA</name>
<dbReference type="AlphaFoldDB" id="A0A1F4U0S4"/>
<evidence type="ECO:0000313" key="1">
    <source>
        <dbReference type="EMBL" id="OGC38477.1"/>
    </source>
</evidence>
<gene>
    <name evidence="1" type="ORF">A3K42_01850</name>
</gene>
<accession>A0A1F4U0S4</accession>
<sequence>MTDKNFNNQPIKHHDGWLGDMEVTGLVSGRELLKILADRKVIPLKAVRKQCTFLGGSGPTKTYLSEQRCKTLHRDLAGPLASFKAEDVVFVLYFKPLRGDYWQFGPVSFLDLMKKREVITTEIEGLKELLNTSSKELHDKIYAVIGRLRTALDIISDDFVPLF</sequence>
<dbReference type="EMBL" id="MEUS01000029">
    <property type="protein sequence ID" value="OGC38477.1"/>
    <property type="molecule type" value="Genomic_DNA"/>
</dbReference>
<comment type="caution">
    <text evidence="1">The sequence shown here is derived from an EMBL/GenBank/DDBJ whole genome shotgun (WGS) entry which is preliminary data.</text>
</comment>
<dbReference type="Proteomes" id="UP000178270">
    <property type="component" value="Unassembled WGS sequence"/>
</dbReference>
<protein>
    <submittedName>
        <fullName evidence="1">Uncharacterized protein</fullName>
    </submittedName>
</protein>
<evidence type="ECO:0000313" key="2">
    <source>
        <dbReference type="Proteomes" id="UP000178270"/>
    </source>
</evidence>
<proteinExistence type="predicted"/>